<feature type="region of interest" description="Disordered" evidence="2">
    <location>
        <begin position="489"/>
        <end position="512"/>
    </location>
</feature>
<dbReference type="InterPro" id="IPR056823">
    <property type="entry name" value="TEN-like_YD-shell"/>
</dbReference>
<dbReference type="Pfam" id="PF25023">
    <property type="entry name" value="TEN_YD-shell"/>
    <property type="match status" value="1"/>
</dbReference>
<gene>
    <name evidence="5" type="ORF">MOV92_22955</name>
</gene>
<keyword evidence="1" id="KW-0677">Repeat</keyword>
<evidence type="ECO:0000259" key="4">
    <source>
        <dbReference type="Pfam" id="PF25023"/>
    </source>
</evidence>
<dbReference type="RefSeq" id="WP_187313082.1">
    <property type="nucleotide sequence ID" value="NZ_CP011131.1"/>
</dbReference>
<dbReference type="InterPro" id="IPR045351">
    <property type="entry name" value="DUF6531"/>
</dbReference>
<dbReference type="PANTHER" id="PTHR32305:SF15">
    <property type="entry name" value="PROTEIN RHSA-RELATED"/>
    <property type="match status" value="1"/>
</dbReference>
<evidence type="ECO:0000313" key="6">
    <source>
        <dbReference type="Proteomes" id="UP000829194"/>
    </source>
</evidence>
<dbReference type="InterPro" id="IPR022385">
    <property type="entry name" value="Rhs_assc_core"/>
</dbReference>
<proteinExistence type="predicted"/>
<evidence type="ECO:0000256" key="2">
    <source>
        <dbReference type="SAM" id="MobiDB-lite"/>
    </source>
</evidence>
<feature type="domain" description="DUF6531" evidence="3">
    <location>
        <begin position="222"/>
        <end position="300"/>
    </location>
</feature>
<accession>A0ABY3X9N7</accession>
<dbReference type="InterPro" id="IPR031325">
    <property type="entry name" value="RHS_repeat"/>
</dbReference>
<sequence>MALLVALTSSGAVAQETEKVWSTSDAVGSPFISEYETQEAIKRDVVDNVPDGPMLKFRSEDSLILKDRTLYWYGITPMPPKVGEWDYSFVMPRVFNAPSMDSAVAQTKAYYDKESVATGCAPNTTVLVHPSSQRTFWDDGVTLRQEFFPVTVVYQSGLSGTCTPITFTGDSYGIGAGRSVGCPSFLQWDPQKQACSGGDLFASGDSAIYSAPVLARGQCKVGNPCDPSTGDKMQPETDFDLGWISFTRYFHSLTSTPMGGFGDGWTHSHNLRLTAGKDPTSWDDTVHVGLVEADGSQISFTPVGDIYESDDGRGDRAVKDGDQWWVYRSDRVLRFDADGRLLEQRFESGTSLTYAYDAARRLSTITHSSGRSLAFDYAASNGDAPIAAIRSSGRALATYAYTAGGQIETATYANSTNRRYHYEDTRFPRYLTGVTIEGDRRFSTFVYDAKGRVISSQHDGGADGVTLSYPEEGGSIITNALGQQTTLGLASAPPSEAPRKISDLTDSRGTAGTTYYDEETDFRRRVATTTDRKGIVTEHAYTEANDLVTGAPARTHTVTEAKGTPQQRISVAVTDVASNRPILAKVGNQETRIVRNARLQPASVSVRDTVSNEVRTTTYAYCEAADVAASNSPCPVLGLLKSVDGPRTDVNDVTRFEYYGSDDSVCTATPELCTYRKGDLRKTIDALGRATEIVGYDPDGRPLSVVDTNGLVTDFTYNPRGWLTATKVRGPDDNSQQDDRITEVAYYLDGPVQTVTLPGQSPVNFDYDNARRLNSISNSSGEIIDYTLDNAGNIKKQENRSGSGQLTHTLSRVYDALGQLITTKDASQNPTGFTYDANGNADLITDALGRKASQSYDPLNRLSATLQDVGGLAVKTVMEYNALDQVTKVTDPKGLNTVYAYNGFGDQTKLTSPDTGVTDYTYNAAGLPTTKKDANDSVAHRYTYDALNRPTAIFYTTVGPADVEYDYDTVNAVCTTDEAFALGRVTAMRAEGTELQYCYDRFGQVVRKVQTVAGKSFTLRYAYNKAGLLQAITYPDGAVADYWRDNLGRILDIHVTPAGGVRTKLLDGTIYQPFGPSLGWTYGNGRYVMIDSDLDYRTKSIRDPASGGLSLGYVYNQVGEIKELKDGLLSTSLAKYDYDALSRLTATRDGPTSTAIETYEYDLTGNRKKLIRGTAQEDYVYPTTNHRLGSINIVGGGTTSRSYNAVGNTIAIGGTAKEYAYNANDRLTQVKQASVVKANYRYNALGERVAVTNGATSTIDTYTLYDESGNWIGDYDVDGVAKQQAIWFDGVPAGLLFGSGSTQSIRYVETDHLGTPRAVIDPTRNVAIWTWDAKNEVFGNSPPNQDPDLDGAAFVFNMRFPGQRFDPGSGLIYNYFRDYDPTIGRYIQSDPIGLNGGMNTYAYVAGNPIRYSDPSGLAAVVAPVSPVLPDLRWLLAGSRFASPVLMALSIPSDTPTKQSRVVPYPERMRGKYTCICRADRNGRSADNCSIDDQDFAFGYGEGPDVQTAKRAAEKSAKDALGAKSVHHVQCRCTSPKGDRIIPHSN</sequence>
<dbReference type="NCBIfam" id="TIGR01643">
    <property type="entry name" value="YD_repeat_2x"/>
    <property type="match status" value="4"/>
</dbReference>
<feature type="compositionally biased region" description="Basic and acidic residues" evidence="2">
    <location>
        <begin position="497"/>
        <end position="506"/>
    </location>
</feature>
<dbReference type="InterPro" id="IPR006530">
    <property type="entry name" value="YD"/>
</dbReference>
<feature type="domain" description="Teneurin-like YD-shell" evidence="4">
    <location>
        <begin position="1113"/>
        <end position="1390"/>
    </location>
</feature>
<protein>
    <submittedName>
        <fullName evidence="5">DUF6531 domain-containing protein</fullName>
    </submittedName>
</protein>
<evidence type="ECO:0000259" key="3">
    <source>
        <dbReference type="Pfam" id="PF20148"/>
    </source>
</evidence>
<organism evidence="5 6">
    <name type="scientific">Lysobacter gummosus</name>
    <dbReference type="NCBI Taxonomy" id="262324"/>
    <lineage>
        <taxon>Bacteria</taxon>
        <taxon>Pseudomonadati</taxon>
        <taxon>Pseudomonadota</taxon>
        <taxon>Gammaproteobacteria</taxon>
        <taxon>Lysobacterales</taxon>
        <taxon>Lysobacteraceae</taxon>
        <taxon>Lysobacter</taxon>
    </lineage>
</organism>
<reference evidence="5 6" key="1">
    <citation type="submission" date="2022-03" db="EMBL/GenBank/DDBJ databases">
        <title>Complete genome sequence of Lysobacter capsici VKM B-2533 and Lysobacter gummosus 10.1.1, promising sources of lytic agents.</title>
        <authorList>
            <person name="Tarlachkov S.V."/>
            <person name="Kudryakova I.V."/>
            <person name="Afoshin A.S."/>
            <person name="Leontyevskaya E.A."/>
            <person name="Leontyevskaya N.V."/>
        </authorList>
    </citation>
    <scope>NUCLEOTIDE SEQUENCE [LARGE SCALE GENOMIC DNA]</scope>
    <source>
        <strain evidence="5 6">10.1.1</strain>
    </source>
</reference>
<evidence type="ECO:0000313" key="5">
    <source>
        <dbReference type="EMBL" id="UNP29293.1"/>
    </source>
</evidence>
<dbReference type="Pfam" id="PF05593">
    <property type="entry name" value="RHS_repeat"/>
    <property type="match status" value="4"/>
</dbReference>
<dbReference type="NCBIfam" id="TIGR03696">
    <property type="entry name" value="Rhs_assc_core"/>
    <property type="match status" value="1"/>
</dbReference>
<evidence type="ECO:0000256" key="1">
    <source>
        <dbReference type="ARBA" id="ARBA00022737"/>
    </source>
</evidence>
<dbReference type="PANTHER" id="PTHR32305">
    <property type="match status" value="1"/>
</dbReference>
<dbReference type="InterPro" id="IPR050708">
    <property type="entry name" value="T6SS_VgrG/RHS"/>
</dbReference>
<dbReference type="Proteomes" id="UP000829194">
    <property type="component" value="Chromosome"/>
</dbReference>
<dbReference type="Pfam" id="PF20148">
    <property type="entry name" value="DUF6531"/>
    <property type="match status" value="1"/>
</dbReference>
<dbReference type="Gene3D" id="2.180.10.10">
    <property type="entry name" value="RHS repeat-associated core"/>
    <property type="match status" value="3"/>
</dbReference>
<keyword evidence="6" id="KW-1185">Reference proteome</keyword>
<dbReference type="EMBL" id="CP093547">
    <property type="protein sequence ID" value="UNP29293.1"/>
    <property type="molecule type" value="Genomic_DNA"/>
</dbReference>
<name>A0ABY3X9N7_9GAMM</name>